<sequence>MEENEKKPRKIQPATITIELSEPITLSGRDGDTVHTDLELREPNLRQIKAFVKMAPTKGAIEAFQTLISEQTGIPMLGIDKIGARDYYKAQEYLSFFLTPPDEDDPEGNEAGSQ</sequence>
<protein>
    <submittedName>
        <fullName evidence="1">Phage tail assembly protein</fullName>
    </submittedName>
</protein>
<dbReference type="Pfam" id="PF10109">
    <property type="entry name" value="Phage_TAC_7"/>
    <property type="match status" value="1"/>
</dbReference>
<dbReference type="RefSeq" id="WP_163126246.1">
    <property type="nucleotide sequence ID" value="NZ_JAAEAM010000064.1"/>
</dbReference>
<organism evidence="1">
    <name type="scientific">Burkholderia cenocepacia</name>
    <dbReference type="NCBI Taxonomy" id="95486"/>
    <lineage>
        <taxon>Bacteria</taxon>
        <taxon>Pseudomonadati</taxon>
        <taxon>Pseudomonadota</taxon>
        <taxon>Betaproteobacteria</taxon>
        <taxon>Burkholderiales</taxon>
        <taxon>Burkholderiaceae</taxon>
        <taxon>Burkholderia</taxon>
        <taxon>Burkholderia cepacia complex</taxon>
    </lineage>
</organism>
<proteinExistence type="predicted"/>
<accession>A0A6B2MNJ4</accession>
<evidence type="ECO:0000313" key="1">
    <source>
        <dbReference type="EMBL" id="NDV77123.1"/>
    </source>
</evidence>
<name>A0A6B2MNJ4_9BURK</name>
<dbReference type="InterPro" id="IPR019289">
    <property type="entry name" value="Phage_tail_E/E"/>
</dbReference>
<dbReference type="AlphaFoldDB" id="A0A6B2MNJ4"/>
<comment type="caution">
    <text evidence="1">The sequence shown here is derived from an EMBL/GenBank/DDBJ whole genome shotgun (WGS) entry which is preliminary data.</text>
</comment>
<dbReference type="EMBL" id="JAAEAM010000064">
    <property type="protein sequence ID" value="NDV77123.1"/>
    <property type="molecule type" value="Genomic_DNA"/>
</dbReference>
<reference evidence="1" key="1">
    <citation type="submission" date="2019-11" db="EMBL/GenBank/DDBJ databases">
        <title>Burkholderia cenocepacia CF.</title>
        <authorList>
            <person name="Vianna E.F."/>
            <person name="Marques E.A."/>
            <person name="Albano R.M."/>
            <person name="Leao R.S."/>
        </authorList>
    </citation>
    <scope>NUCLEOTIDE SEQUENCE</scope>
    <source>
        <strain evidence="1">MS-2140</strain>
    </source>
</reference>
<gene>
    <name evidence="1" type="ORF">GFJ35_34495</name>
</gene>